<evidence type="ECO:0000313" key="2">
    <source>
        <dbReference type="Proteomes" id="UP001345691"/>
    </source>
</evidence>
<dbReference type="Gene3D" id="3.80.10.10">
    <property type="entry name" value="Ribonuclease Inhibitor"/>
    <property type="match status" value="1"/>
</dbReference>
<reference evidence="1 2" key="1">
    <citation type="submission" date="2023-08" db="EMBL/GenBank/DDBJ databases">
        <title>Black Yeasts Isolated from many extreme environments.</title>
        <authorList>
            <person name="Coleine C."/>
            <person name="Stajich J.E."/>
            <person name="Selbmann L."/>
        </authorList>
    </citation>
    <scope>NUCLEOTIDE SEQUENCE [LARGE SCALE GENOMIC DNA]</scope>
    <source>
        <strain evidence="1 2">CCFEE 6328</strain>
    </source>
</reference>
<evidence type="ECO:0000313" key="1">
    <source>
        <dbReference type="EMBL" id="KAK5055583.1"/>
    </source>
</evidence>
<protein>
    <recommendedName>
        <fullName evidence="3">F-box domain-containing protein</fullName>
    </recommendedName>
</protein>
<organism evidence="1 2">
    <name type="scientific">Exophiala sideris</name>
    <dbReference type="NCBI Taxonomy" id="1016849"/>
    <lineage>
        <taxon>Eukaryota</taxon>
        <taxon>Fungi</taxon>
        <taxon>Dikarya</taxon>
        <taxon>Ascomycota</taxon>
        <taxon>Pezizomycotina</taxon>
        <taxon>Eurotiomycetes</taxon>
        <taxon>Chaetothyriomycetidae</taxon>
        <taxon>Chaetothyriales</taxon>
        <taxon>Herpotrichiellaceae</taxon>
        <taxon>Exophiala</taxon>
    </lineage>
</organism>
<keyword evidence="2" id="KW-1185">Reference proteome</keyword>
<gene>
    <name evidence="1" type="ORF">LTR69_008416</name>
</gene>
<dbReference type="InterPro" id="IPR032675">
    <property type="entry name" value="LRR_dom_sf"/>
</dbReference>
<evidence type="ECO:0008006" key="3">
    <source>
        <dbReference type="Google" id="ProtNLM"/>
    </source>
</evidence>
<proteinExistence type="predicted"/>
<comment type="caution">
    <text evidence="1">The sequence shown here is derived from an EMBL/GenBank/DDBJ whole genome shotgun (WGS) entry which is preliminary data.</text>
</comment>
<dbReference type="SUPFAM" id="SSF52047">
    <property type="entry name" value="RNI-like"/>
    <property type="match status" value="1"/>
</dbReference>
<sequence length="613" mass="69915">MAFPRLATLDRARKSEANLHPGVKRDLIQAEPTRPVGPQEFRSQSATVAPGTVSYTQTHLLGIAQEIRDKILLHVDQDTFNRRREGLGAHPTTGYEALPLVCRQLYHETAASGAWARSVRIVHHNELMQFGSWIINNNHHLTKLRSLTFEIPHNSPPDHFSFYARLLSAESLSGLEELKIFGVGPDQYNTMTSSMAHPCGKHDISLTMTSTKKLPSTGQGWQHRFALLNSLQCLTKLKALTLENLNMPISQAHALKNKPRLERLRIGADPRSALHCDYLNYFPIAIFTWPKWLGAPPIKELEIDSNGIMTAANTMSRIAPTLEKVSLVIPNNFFQTSLERFDFLVQGANILESLLRDTKKLQVLKLCVHGAIYETSNTFANFMGVFKECLPRLRKLKTLELHIHSESPWLAQEFLHAIPKTVERLYLTDTLVKRDTRKLFTILNEENGHLINEPPEDDKEFNFDVAKELNRKDCIPFNTKLGFVGYEFDEPICTSEETYIDDFLRLDGRLLDRKRNKHLAKYSVAHIPFPSFGKAKYVRTLFKHATQEAINANRMVLGSCDLEDNEYYGLEDEAEKVFWNEPVAQASKRTHYSSVDVVDVDTVYKASNHWQSR</sequence>
<accession>A0ABR0J410</accession>
<dbReference type="Proteomes" id="UP001345691">
    <property type="component" value="Unassembled WGS sequence"/>
</dbReference>
<dbReference type="EMBL" id="JAVRRF010000020">
    <property type="protein sequence ID" value="KAK5055583.1"/>
    <property type="molecule type" value="Genomic_DNA"/>
</dbReference>
<name>A0ABR0J410_9EURO</name>